<evidence type="ECO:0000256" key="3">
    <source>
        <dbReference type="ARBA" id="ARBA00023015"/>
    </source>
</evidence>
<dbReference type="EMBL" id="JAUESC010000385">
    <property type="protein sequence ID" value="KAK0578483.1"/>
    <property type="molecule type" value="Genomic_DNA"/>
</dbReference>
<dbReference type="GO" id="GO:0003677">
    <property type="term" value="F:DNA binding"/>
    <property type="evidence" value="ECO:0007669"/>
    <property type="project" value="UniProtKB-KW"/>
</dbReference>
<keyword evidence="3" id="KW-0805">Transcription regulation</keyword>
<dbReference type="InterPro" id="IPR020983">
    <property type="entry name" value="Basic_leucine-zipper_C"/>
</dbReference>
<evidence type="ECO:0000256" key="9">
    <source>
        <dbReference type="SAM" id="SignalP"/>
    </source>
</evidence>
<comment type="similarity">
    <text evidence="2">Belongs to the bZIP family.</text>
</comment>
<feature type="region of interest" description="Disordered" evidence="8">
    <location>
        <begin position="257"/>
        <end position="301"/>
    </location>
</feature>
<feature type="chain" id="PRO_5041330952" description="Basic leucine-zipper C-terminal domain-containing protein" evidence="9">
    <location>
        <begin position="22"/>
        <end position="301"/>
    </location>
</feature>
<comment type="subcellular location">
    <subcellularLocation>
        <location evidence="1">Nucleus</location>
    </subcellularLocation>
</comment>
<evidence type="ECO:0000259" key="10">
    <source>
        <dbReference type="Pfam" id="PF12498"/>
    </source>
</evidence>
<evidence type="ECO:0000256" key="5">
    <source>
        <dbReference type="ARBA" id="ARBA00023163"/>
    </source>
</evidence>
<keyword evidence="12" id="KW-1185">Reference proteome</keyword>
<feature type="coiled-coil region" evidence="7">
    <location>
        <begin position="208"/>
        <end position="235"/>
    </location>
</feature>
<reference evidence="11" key="1">
    <citation type="journal article" date="2022" name="Plant J.">
        <title>Strategies of tolerance reflected in two North American maple genomes.</title>
        <authorList>
            <person name="McEvoy S.L."/>
            <person name="Sezen U.U."/>
            <person name="Trouern-Trend A."/>
            <person name="McMahon S.M."/>
            <person name="Schaberg P.G."/>
            <person name="Yang J."/>
            <person name="Wegrzyn J.L."/>
            <person name="Swenson N.G."/>
        </authorList>
    </citation>
    <scope>NUCLEOTIDE SEQUENCE</scope>
    <source>
        <strain evidence="11">NS2018</strain>
    </source>
</reference>
<dbReference type="PANTHER" id="PTHR46408:SF10">
    <property type="entry name" value="BASIC LEUCINE ZIPPER 63"/>
    <property type="match status" value="1"/>
</dbReference>
<evidence type="ECO:0000256" key="6">
    <source>
        <dbReference type="ARBA" id="ARBA00023242"/>
    </source>
</evidence>
<feature type="compositionally biased region" description="Polar residues" evidence="8">
    <location>
        <begin position="278"/>
        <end position="290"/>
    </location>
</feature>
<comment type="caution">
    <text evidence="11">The sequence shown here is derived from an EMBL/GenBank/DDBJ whole genome shotgun (WGS) entry which is preliminary data.</text>
</comment>
<dbReference type="Proteomes" id="UP001168877">
    <property type="component" value="Unassembled WGS sequence"/>
</dbReference>
<dbReference type="AlphaFoldDB" id="A0AA39RPS6"/>
<accession>A0AA39RPS6</accession>
<feature type="region of interest" description="Disordered" evidence="8">
    <location>
        <begin position="119"/>
        <end position="145"/>
    </location>
</feature>
<feature type="signal peptide" evidence="9">
    <location>
        <begin position="1"/>
        <end position="21"/>
    </location>
</feature>
<evidence type="ECO:0000313" key="11">
    <source>
        <dbReference type="EMBL" id="KAK0578483.1"/>
    </source>
</evidence>
<reference evidence="11" key="2">
    <citation type="submission" date="2023-06" db="EMBL/GenBank/DDBJ databases">
        <authorList>
            <person name="Swenson N.G."/>
            <person name="Wegrzyn J.L."/>
            <person name="Mcevoy S.L."/>
        </authorList>
    </citation>
    <scope>NUCLEOTIDE SEQUENCE</scope>
    <source>
        <strain evidence="11">NS2018</strain>
        <tissue evidence="11">Leaf</tissue>
    </source>
</reference>
<dbReference type="GO" id="GO:0005634">
    <property type="term" value="C:nucleus"/>
    <property type="evidence" value="ECO:0007669"/>
    <property type="project" value="UniProtKB-SubCell"/>
</dbReference>
<evidence type="ECO:0000256" key="1">
    <source>
        <dbReference type="ARBA" id="ARBA00004123"/>
    </source>
</evidence>
<keyword evidence="7" id="KW-0175">Coiled coil</keyword>
<keyword evidence="9" id="KW-0732">Signal</keyword>
<evidence type="ECO:0000256" key="4">
    <source>
        <dbReference type="ARBA" id="ARBA00023125"/>
    </source>
</evidence>
<protein>
    <recommendedName>
        <fullName evidence="10">Basic leucine-zipper C-terminal domain-containing protein</fullName>
    </recommendedName>
</protein>
<keyword evidence="4" id="KW-0238">DNA-binding</keyword>
<evidence type="ECO:0000313" key="12">
    <source>
        <dbReference type="Proteomes" id="UP001168877"/>
    </source>
</evidence>
<dbReference type="Pfam" id="PF12498">
    <property type="entry name" value="bZIP_C"/>
    <property type="match status" value="1"/>
</dbReference>
<proteinExistence type="inferred from homology"/>
<evidence type="ECO:0000256" key="2">
    <source>
        <dbReference type="ARBA" id="ARBA00007163"/>
    </source>
</evidence>
<feature type="domain" description="Basic leucine-zipper C-terminal" evidence="10">
    <location>
        <begin position="217"/>
        <end position="301"/>
    </location>
</feature>
<dbReference type="PANTHER" id="PTHR46408">
    <property type="entry name" value="BASIC LEUCINE ZIPPER 63"/>
    <property type="match status" value="1"/>
</dbReference>
<organism evidence="11 12">
    <name type="scientific">Acer saccharum</name>
    <name type="common">Sugar maple</name>
    <dbReference type="NCBI Taxonomy" id="4024"/>
    <lineage>
        <taxon>Eukaryota</taxon>
        <taxon>Viridiplantae</taxon>
        <taxon>Streptophyta</taxon>
        <taxon>Embryophyta</taxon>
        <taxon>Tracheophyta</taxon>
        <taxon>Spermatophyta</taxon>
        <taxon>Magnoliopsida</taxon>
        <taxon>eudicotyledons</taxon>
        <taxon>Gunneridae</taxon>
        <taxon>Pentapetalae</taxon>
        <taxon>rosids</taxon>
        <taxon>malvids</taxon>
        <taxon>Sapindales</taxon>
        <taxon>Sapindaceae</taxon>
        <taxon>Hippocastanoideae</taxon>
        <taxon>Acereae</taxon>
        <taxon>Acer</taxon>
    </lineage>
</organism>
<gene>
    <name evidence="11" type="ORF">LWI29_011171</name>
</gene>
<name>A0AA39RPS6_ACESA</name>
<evidence type="ECO:0000256" key="7">
    <source>
        <dbReference type="SAM" id="Coils"/>
    </source>
</evidence>
<evidence type="ECO:0000256" key="8">
    <source>
        <dbReference type="SAM" id="MobiDB-lite"/>
    </source>
</evidence>
<sequence length="301" mass="32835">MSLSNMKSWILCLALVSLVMANQVQVGAARIVAVLDPCKLSGNSAPGCGVRNKHAPPQQANEYSRGCSSCKFMVQFSMSSKLIISSFSFLITNVGAAQDKDANGLPGIPYLSTAQTKATVHVSSGSSSSSREQSEDNMDPADAKRVQRVFSRMLPIRESTRRSRRRNQVHLTELELETQVSQLTVENSSLLKRSKDINQKYNEAAVKNRVLKADVETLRTKLKMAEESIKRIAELNPMFHAAMLELSTRKDGAVPVQDDPNHPFFQPPSDDPLPTQDPIVNNGLSTQPNSEAAAVAGNKIG</sequence>
<keyword evidence="6" id="KW-0539">Nucleus</keyword>
<keyword evidence="5" id="KW-0804">Transcription</keyword>